<dbReference type="SUPFAM" id="SSF48230">
    <property type="entry name" value="Chondroitin AC/alginate lyase"/>
    <property type="match status" value="1"/>
</dbReference>
<proteinExistence type="predicted"/>
<gene>
    <name evidence="5" type="ORF">H3H39_23875</name>
</gene>
<accession>A0A7W2IMS7</accession>
<dbReference type="AlphaFoldDB" id="A0A7W2IMS7"/>
<organism evidence="5 6">
    <name type="scientific">Rugamonas apoptosis</name>
    <dbReference type="NCBI Taxonomy" id="2758570"/>
    <lineage>
        <taxon>Bacteria</taxon>
        <taxon>Pseudomonadati</taxon>
        <taxon>Pseudomonadota</taxon>
        <taxon>Betaproteobacteria</taxon>
        <taxon>Burkholderiales</taxon>
        <taxon>Oxalobacteraceae</taxon>
        <taxon>Telluria group</taxon>
        <taxon>Rugamonas</taxon>
    </lineage>
</organism>
<dbReference type="EMBL" id="JACEZU010000014">
    <property type="protein sequence ID" value="MBA5690090.1"/>
    <property type="molecule type" value="Genomic_DNA"/>
</dbReference>
<dbReference type="GO" id="GO:0030313">
    <property type="term" value="C:cell envelope"/>
    <property type="evidence" value="ECO:0007669"/>
    <property type="project" value="UniProtKB-SubCell"/>
</dbReference>
<feature type="chain" id="PRO_5030583732" evidence="2">
    <location>
        <begin position="21"/>
        <end position="751"/>
    </location>
</feature>
<evidence type="ECO:0000259" key="4">
    <source>
        <dbReference type="Pfam" id="PF16332"/>
    </source>
</evidence>
<name>A0A7W2IMS7_9BURK</name>
<comment type="caution">
    <text evidence="5">The sequence shown here is derived from an EMBL/GenBank/DDBJ whole genome shotgun (WGS) entry which is preliminary data.</text>
</comment>
<evidence type="ECO:0000259" key="3">
    <source>
        <dbReference type="Pfam" id="PF07940"/>
    </source>
</evidence>
<evidence type="ECO:0000313" key="6">
    <source>
        <dbReference type="Proteomes" id="UP000573499"/>
    </source>
</evidence>
<dbReference type="InterPro" id="IPR032518">
    <property type="entry name" value="HepII_N"/>
</dbReference>
<protein>
    <submittedName>
        <fullName evidence="5">DUF4962 domain-containing protein</fullName>
    </submittedName>
</protein>
<dbReference type="InterPro" id="IPR013783">
    <property type="entry name" value="Ig-like_fold"/>
</dbReference>
<evidence type="ECO:0000313" key="5">
    <source>
        <dbReference type="EMBL" id="MBA5690090.1"/>
    </source>
</evidence>
<dbReference type="InterPro" id="IPR008929">
    <property type="entry name" value="Chondroitin_lyas"/>
</dbReference>
<dbReference type="Gene3D" id="2.70.98.70">
    <property type="match status" value="1"/>
</dbReference>
<evidence type="ECO:0000256" key="1">
    <source>
        <dbReference type="ARBA" id="ARBA00004196"/>
    </source>
</evidence>
<comment type="subcellular location">
    <subcellularLocation>
        <location evidence="1">Cell envelope</location>
    </subcellularLocation>
</comment>
<evidence type="ECO:0000256" key="2">
    <source>
        <dbReference type="SAM" id="SignalP"/>
    </source>
</evidence>
<keyword evidence="2" id="KW-0732">Signal</keyword>
<feature type="domain" description="Heparinase II/III-like C-terminal" evidence="3">
    <location>
        <begin position="486"/>
        <end position="666"/>
    </location>
</feature>
<feature type="signal peptide" evidence="2">
    <location>
        <begin position="1"/>
        <end position="20"/>
    </location>
</feature>
<dbReference type="RefSeq" id="WP_182156879.1">
    <property type="nucleotide sequence ID" value="NZ_JACEZU010000014.1"/>
</dbReference>
<dbReference type="Pfam" id="PF16332">
    <property type="entry name" value="DUF4962"/>
    <property type="match status" value="1"/>
</dbReference>
<dbReference type="GO" id="GO:0016829">
    <property type="term" value="F:lyase activity"/>
    <property type="evidence" value="ECO:0007669"/>
    <property type="project" value="InterPro"/>
</dbReference>
<reference evidence="5 6" key="1">
    <citation type="submission" date="2020-07" db="EMBL/GenBank/DDBJ databases">
        <title>Novel species isolated from subtropical streams in China.</title>
        <authorList>
            <person name="Lu H."/>
        </authorList>
    </citation>
    <scope>NUCLEOTIDE SEQUENCE [LARGE SCALE GENOMIC DNA]</scope>
    <source>
        <strain evidence="5 6">LX47W</strain>
    </source>
</reference>
<feature type="domain" description="Heparinase II N-terminal" evidence="4">
    <location>
        <begin position="81"/>
        <end position="460"/>
    </location>
</feature>
<dbReference type="Gene3D" id="2.60.40.10">
    <property type="entry name" value="Immunoglobulins"/>
    <property type="match status" value="1"/>
</dbReference>
<keyword evidence="6" id="KW-1185">Reference proteome</keyword>
<dbReference type="Gene3D" id="1.50.10.100">
    <property type="entry name" value="Chondroitin AC/alginate lyase"/>
    <property type="match status" value="1"/>
</dbReference>
<sequence length="751" mass="82077">MSFNKLSLIRGALLVTSALAWNACYADWAQSSYPLNARPLPANSEQQAQNPPAFSWSRHSTLPATYVLEITGPLAGQVTTVTVDKNWYLPTKAMALGSYSWRVRPGGTSTDWSTPRTFILNSSSAVFEVPDSSVLRTNIINRARPRAMPNGMPIRSSWSAGMVAERGNALTRLQNAVLATVTSEPPVSDSLWPLVTSSTLVTADTNAQWTNIRTHVNIVRRQLESAALIYRLTGDRTYLTEAITRGDQLASLSPSGPTSYAQFDTMTLPIAASLAKGVDFLYADLDATRRAAWLNNAAARATDVYNDLSRQNGWLDQMPFDEHGGSNLGYLALVATLSLGDVPAAATWFDFSFRNYINYVFHWSGAEGGYANGTAYGQYAIDASLQVWQPMSTASGLNMFNKPWTMGFLKMFMYFTPPGSQVHAFGDSNESKPDLRFMKALASRIPTPQALWYYKNITGDEDPLTQLQIQYPLPVLTVATAVAPSNSIYIPSIGWAAFHSNIADPLRTSLYFKASPYGSFNHSHGDQNAFTLSKGARRLLIGTGWYDWYNSPMWSGWYRQTKSKNALTYDGGLGQNTTGYSDPMLFNGQIVGYSTTNSNYDYVEGDATAAFAGALTSNRRQLWYFRAQDAFVVRDKVTAPAAHVFEWNLHAPVPITVNAATGEAQVVNVDQSVCVRPIPNNSGQTYAAVTGPAPQPGTTEYHGVYKKTSSQLSAEFLMLLDVGCKHPTVTVVNTASGRSLTVGGVTISLPQ</sequence>
<dbReference type="Proteomes" id="UP000573499">
    <property type="component" value="Unassembled WGS sequence"/>
</dbReference>
<dbReference type="Pfam" id="PF07940">
    <property type="entry name" value="Hepar_II_III_C"/>
    <property type="match status" value="1"/>
</dbReference>
<dbReference type="InterPro" id="IPR012480">
    <property type="entry name" value="Hepar_II_III_C"/>
</dbReference>